<keyword evidence="1" id="KW-1133">Transmembrane helix</keyword>
<organism evidence="2 3">
    <name type="scientific">Roseovarius aestuarii</name>
    <dbReference type="NCBI Taxonomy" id="475083"/>
    <lineage>
        <taxon>Bacteria</taxon>
        <taxon>Pseudomonadati</taxon>
        <taxon>Pseudomonadota</taxon>
        <taxon>Alphaproteobacteria</taxon>
        <taxon>Rhodobacterales</taxon>
        <taxon>Roseobacteraceae</taxon>
        <taxon>Roseovarius</taxon>
    </lineage>
</organism>
<protein>
    <recommendedName>
        <fullName evidence="4">Cytochrome oxidase subunit III</fullName>
    </recommendedName>
</protein>
<proteinExistence type="predicted"/>
<dbReference type="RefSeq" id="WP_085798882.1">
    <property type="nucleotide sequence ID" value="NZ_FWXB01000002.1"/>
</dbReference>
<feature type="transmembrane region" description="Helical" evidence="1">
    <location>
        <begin position="7"/>
        <end position="29"/>
    </location>
</feature>
<dbReference type="OrthoDB" id="7745502at2"/>
<gene>
    <name evidence="2" type="ORF">ROA7745_00714</name>
</gene>
<keyword evidence="1" id="KW-0812">Transmembrane</keyword>
<keyword evidence="3" id="KW-1185">Reference proteome</keyword>
<evidence type="ECO:0000313" key="2">
    <source>
        <dbReference type="EMBL" id="SMC10906.1"/>
    </source>
</evidence>
<dbReference type="Proteomes" id="UP000193224">
    <property type="component" value="Unassembled WGS sequence"/>
</dbReference>
<dbReference type="AlphaFoldDB" id="A0A1X7BMP8"/>
<keyword evidence="1" id="KW-0472">Membrane</keyword>
<reference evidence="2 3" key="1">
    <citation type="submission" date="2017-03" db="EMBL/GenBank/DDBJ databases">
        <authorList>
            <person name="Afonso C.L."/>
            <person name="Miller P.J."/>
            <person name="Scott M.A."/>
            <person name="Spackman E."/>
            <person name="Goraichik I."/>
            <person name="Dimitrov K.M."/>
            <person name="Suarez D.L."/>
            <person name="Swayne D.E."/>
        </authorList>
    </citation>
    <scope>NUCLEOTIDE SEQUENCE [LARGE SCALE GENOMIC DNA]</scope>
    <source>
        <strain evidence="2 3">CECT 7745</strain>
    </source>
</reference>
<feature type="transmembrane region" description="Helical" evidence="1">
    <location>
        <begin position="35"/>
        <end position="56"/>
    </location>
</feature>
<evidence type="ECO:0008006" key="4">
    <source>
        <dbReference type="Google" id="ProtNLM"/>
    </source>
</evidence>
<accession>A0A1X7BMP8</accession>
<evidence type="ECO:0000256" key="1">
    <source>
        <dbReference type="SAM" id="Phobius"/>
    </source>
</evidence>
<sequence>MSPRTVWTFNFTGWVLFTISALFFLWSTWKAEDVIGIIASLTFLIACIVFLVPVWMHRPKQDDN</sequence>
<name>A0A1X7BMP8_9RHOB</name>
<dbReference type="EMBL" id="FWXB01000002">
    <property type="protein sequence ID" value="SMC10906.1"/>
    <property type="molecule type" value="Genomic_DNA"/>
</dbReference>
<evidence type="ECO:0000313" key="3">
    <source>
        <dbReference type="Proteomes" id="UP000193224"/>
    </source>
</evidence>